<dbReference type="AlphaFoldDB" id="A0A381PPZ7"/>
<dbReference type="Gene3D" id="3.40.190.10">
    <property type="entry name" value="Periplasmic binding protein-like II"/>
    <property type="match status" value="2"/>
</dbReference>
<keyword evidence="1" id="KW-0479">Metal-binding</keyword>
<accession>A0A381PPZ7</accession>
<organism evidence="3">
    <name type="scientific">marine metagenome</name>
    <dbReference type="NCBI Taxonomy" id="408172"/>
    <lineage>
        <taxon>unclassified sequences</taxon>
        <taxon>metagenomes</taxon>
        <taxon>ecological metagenomes</taxon>
    </lineage>
</organism>
<dbReference type="Pfam" id="PF13531">
    <property type="entry name" value="SBP_bac_11"/>
    <property type="match status" value="1"/>
</dbReference>
<sequence length="241" mass="25295">MLASIVLVSSALSGCGSGSQPLRVFVASSFAGVVDRIVAEHVRLHPDTDVELNVASSGTLMTQLKEGADADVVILASESYMGQLAESGLVRRPRIVALNSLGIAVSPSLAGQVTSMDEIRDSDLQIAICVESAPCGVLALAYASSIGLDLASATREPNVRAVLAKVERDEVDVGFVYASDLRSSTADLGRLMESGAERHTTSYSLAVATNSTRAQEARDFASLFETETGSDVMVHFGFELP</sequence>
<evidence type="ECO:0008006" key="4">
    <source>
        <dbReference type="Google" id="ProtNLM"/>
    </source>
</evidence>
<evidence type="ECO:0000256" key="1">
    <source>
        <dbReference type="ARBA" id="ARBA00022723"/>
    </source>
</evidence>
<dbReference type="InterPro" id="IPR005950">
    <property type="entry name" value="ModA"/>
</dbReference>
<protein>
    <recommendedName>
        <fullName evidence="4">Molybdate ABC transporter substrate-binding protein</fullName>
    </recommendedName>
</protein>
<evidence type="ECO:0000313" key="3">
    <source>
        <dbReference type="EMBL" id="SUZ68538.1"/>
    </source>
</evidence>
<dbReference type="EMBL" id="UINC01001039">
    <property type="protein sequence ID" value="SUZ68538.1"/>
    <property type="molecule type" value="Genomic_DNA"/>
</dbReference>
<dbReference type="SUPFAM" id="SSF53850">
    <property type="entry name" value="Periplasmic binding protein-like II"/>
    <property type="match status" value="1"/>
</dbReference>
<name>A0A381PPZ7_9ZZZZ</name>
<dbReference type="GO" id="GO:0015689">
    <property type="term" value="P:molybdate ion transport"/>
    <property type="evidence" value="ECO:0007669"/>
    <property type="project" value="InterPro"/>
</dbReference>
<proteinExistence type="predicted"/>
<dbReference type="InterPro" id="IPR050682">
    <property type="entry name" value="ModA/WtpA"/>
</dbReference>
<evidence type="ECO:0000256" key="2">
    <source>
        <dbReference type="ARBA" id="ARBA00022729"/>
    </source>
</evidence>
<dbReference type="PIRSF" id="PIRSF004846">
    <property type="entry name" value="ModA"/>
    <property type="match status" value="1"/>
</dbReference>
<keyword evidence="2" id="KW-0732">Signal</keyword>
<dbReference type="PANTHER" id="PTHR30632:SF0">
    <property type="entry name" value="SULFATE-BINDING PROTEIN"/>
    <property type="match status" value="1"/>
</dbReference>
<dbReference type="GO" id="GO:0030973">
    <property type="term" value="F:molybdate ion binding"/>
    <property type="evidence" value="ECO:0007669"/>
    <property type="project" value="TreeGrafter"/>
</dbReference>
<gene>
    <name evidence="3" type="ORF">METZ01_LOCUS21392</name>
</gene>
<reference evidence="3" key="1">
    <citation type="submission" date="2018-05" db="EMBL/GenBank/DDBJ databases">
        <authorList>
            <person name="Lanie J.A."/>
            <person name="Ng W.-L."/>
            <person name="Kazmierczak K.M."/>
            <person name="Andrzejewski T.M."/>
            <person name="Davidsen T.M."/>
            <person name="Wayne K.J."/>
            <person name="Tettelin H."/>
            <person name="Glass J.I."/>
            <person name="Rusch D."/>
            <person name="Podicherti R."/>
            <person name="Tsui H.-C.T."/>
            <person name="Winkler M.E."/>
        </authorList>
    </citation>
    <scope>NUCLEOTIDE SEQUENCE</scope>
</reference>
<dbReference type="NCBIfam" id="TIGR01256">
    <property type="entry name" value="modA"/>
    <property type="match status" value="1"/>
</dbReference>
<dbReference type="GO" id="GO:0046872">
    <property type="term" value="F:metal ion binding"/>
    <property type="evidence" value="ECO:0007669"/>
    <property type="project" value="UniProtKB-KW"/>
</dbReference>
<dbReference type="PANTHER" id="PTHR30632">
    <property type="entry name" value="MOLYBDATE-BINDING PERIPLASMIC PROTEIN"/>
    <property type="match status" value="1"/>
</dbReference>